<dbReference type="InterPro" id="IPR018060">
    <property type="entry name" value="HTH_AraC"/>
</dbReference>
<evidence type="ECO:0000256" key="2">
    <source>
        <dbReference type="ARBA" id="ARBA00023125"/>
    </source>
</evidence>
<dbReference type="RefSeq" id="WP_083181774.1">
    <property type="nucleotide sequence ID" value="NZ_CBCRZR010000011.1"/>
</dbReference>
<name>A0A1X0NA44_9PSED</name>
<dbReference type="PRINTS" id="PR00032">
    <property type="entry name" value="HTHARAC"/>
</dbReference>
<organism evidence="7 8">
    <name type="scientific">Pseudomonas floridensis</name>
    <dbReference type="NCBI Taxonomy" id="1958950"/>
    <lineage>
        <taxon>Bacteria</taxon>
        <taxon>Pseudomonadati</taxon>
        <taxon>Pseudomonadota</taxon>
        <taxon>Gammaproteobacteria</taxon>
        <taxon>Pseudomonadales</taxon>
        <taxon>Pseudomonadaceae</taxon>
        <taxon>Pseudomonas</taxon>
    </lineage>
</organism>
<dbReference type="STRING" id="1958950.BZK31_05055"/>
<evidence type="ECO:0000256" key="4">
    <source>
        <dbReference type="ARBA" id="ARBA00023163"/>
    </source>
</evidence>
<keyword evidence="1" id="KW-0805">Transcription regulation</keyword>
<dbReference type="SUPFAM" id="SSF46689">
    <property type="entry name" value="Homeodomain-like"/>
    <property type="match status" value="1"/>
</dbReference>
<dbReference type="Pfam" id="PF14525">
    <property type="entry name" value="AraC_binding_2"/>
    <property type="match status" value="1"/>
</dbReference>
<accession>A0A1X0NA44</accession>
<keyword evidence="8" id="KW-1185">Reference proteome</keyword>
<keyword evidence="2" id="KW-0238">DNA-binding</keyword>
<keyword evidence="3" id="KW-0010">Activator</keyword>
<dbReference type="InterPro" id="IPR020449">
    <property type="entry name" value="Tscrpt_reg_AraC-type_HTH"/>
</dbReference>
<dbReference type="InterPro" id="IPR050204">
    <property type="entry name" value="AraC_XylS_family_regulators"/>
</dbReference>
<feature type="domain" description="HTH araC/xylS-type" evidence="6">
    <location>
        <begin position="209"/>
        <end position="308"/>
    </location>
</feature>
<dbReference type="InterPro" id="IPR009057">
    <property type="entry name" value="Homeodomain-like_sf"/>
</dbReference>
<dbReference type="Proteomes" id="UP000192815">
    <property type="component" value="Unassembled WGS sequence"/>
</dbReference>
<proteinExistence type="predicted"/>
<dbReference type="InterPro" id="IPR035418">
    <property type="entry name" value="AraC-bd_2"/>
</dbReference>
<evidence type="ECO:0000313" key="8">
    <source>
        <dbReference type="Proteomes" id="UP000192815"/>
    </source>
</evidence>
<dbReference type="GO" id="GO:0003700">
    <property type="term" value="F:DNA-binding transcription factor activity"/>
    <property type="evidence" value="ECO:0007669"/>
    <property type="project" value="InterPro"/>
</dbReference>
<evidence type="ECO:0000256" key="3">
    <source>
        <dbReference type="ARBA" id="ARBA00023159"/>
    </source>
</evidence>
<evidence type="ECO:0000259" key="6">
    <source>
        <dbReference type="PROSITE" id="PS01124"/>
    </source>
</evidence>
<dbReference type="SMART" id="SM00342">
    <property type="entry name" value="HTH_ARAC"/>
    <property type="match status" value="1"/>
</dbReference>
<sequence>MVTHYPAEHLRPEERFDYWQEVVSATYGLVASRPLNDAPFTGRLNARILGEVAFTHIASTPLAYKRSPRDTQSDHFLISLSFCPQAIVTQSGRESRQAQGDVVLYDSARPYACSYPKGDDQIVLTVPRTLLLRHMPEAERVLSRTLTSQSPLGRLAATLLTEMCSSQALPGNLAAQLNASFLDVLCTAFESAFSSIGKAPLSHQERQLRRIKQFIQANLPDTGLDLDSIAQAIHVSPRTVNRLFAREGTTAIRWLWQQRLSACHDALLRGRFRHVSDAALSVGFSNLSHFSRAFKNAYGVTPQQLLKQ</sequence>
<evidence type="ECO:0000313" key="7">
    <source>
        <dbReference type="EMBL" id="ORC60891.1"/>
    </source>
</evidence>
<dbReference type="Gene3D" id="1.10.10.60">
    <property type="entry name" value="Homeodomain-like"/>
    <property type="match status" value="1"/>
</dbReference>
<dbReference type="PANTHER" id="PTHR46796:SF6">
    <property type="entry name" value="ARAC SUBFAMILY"/>
    <property type="match status" value="1"/>
</dbReference>
<dbReference type="Pfam" id="PF12833">
    <property type="entry name" value="HTH_18"/>
    <property type="match status" value="1"/>
</dbReference>
<dbReference type="OrthoDB" id="5740883at2"/>
<gene>
    <name evidence="7" type="ORF">BZK31_05055</name>
</gene>
<dbReference type="AlphaFoldDB" id="A0A1X0NA44"/>
<comment type="caution">
    <text evidence="7">The sequence shown here is derived from an EMBL/GenBank/DDBJ whole genome shotgun (WGS) entry which is preliminary data.</text>
</comment>
<protein>
    <submittedName>
        <fullName evidence="7">AraC family transcriptional regulator</fullName>
    </submittedName>
</protein>
<dbReference type="PROSITE" id="PS01124">
    <property type="entry name" value="HTH_ARAC_FAMILY_2"/>
    <property type="match status" value="1"/>
</dbReference>
<evidence type="ECO:0000256" key="5">
    <source>
        <dbReference type="ARBA" id="ARBA00037345"/>
    </source>
</evidence>
<dbReference type="GO" id="GO:0043565">
    <property type="term" value="F:sequence-specific DNA binding"/>
    <property type="evidence" value="ECO:0007669"/>
    <property type="project" value="InterPro"/>
</dbReference>
<dbReference type="EMBL" id="MUIO01000015">
    <property type="protein sequence ID" value="ORC60891.1"/>
    <property type="molecule type" value="Genomic_DNA"/>
</dbReference>
<keyword evidence="4" id="KW-0804">Transcription</keyword>
<comment type="function">
    <text evidence="5">Regulatory protein of the TOL plasmid xyl operons. XylS activates the xylXYZLTEGFJQKIH operon required for the degradation of toluene, m-xylene and p-xylene.</text>
</comment>
<reference evidence="8" key="1">
    <citation type="submission" date="2017-02" db="EMBL/GenBank/DDBJ databases">
        <title>Pseudomonas floridae sp. nov., a novel pathogenic bacterial species isolated from tomato.</title>
        <authorList>
            <person name="Timilsina S."/>
            <person name="Vallad G.E."/>
            <person name="Jones J.B."/>
        </authorList>
    </citation>
    <scope>NUCLEOTIDE SEQUENCE [LARGE SCALE GENOMIC DNA]</scope>
    <source>
        <strain evidence="8">GEV388</strain>
    </source>
</reference>
<dbReference type="PANTHER" id="PTHR46796">
    <property type="entry name" value="HTH-TYPE TRANSCRIPTIONAL ACTIVATOR RHAS-RELATED"/>
    <property type="match status" value="1"/>
</dbReference>
<evidence type="ECO:0000256" key="1">
    <source>
        <dbReference type="ARBA" id="ARBA00023015"/>
    </source>
</evidence>